<dbReference type="Proteomes" id="UP000243697">
    <property type="component" value="Segment"/>
</dbReference>
<dbReference type="RefSeq" id="YP_025163.1">
    <property type="nucleotide sequence ID" value="NC_005905.1"/>
</dbReference>
<feature type="compositionally biased region" description="Polar residues" evidence="1">
    <location>
        <begin position="1"/>
        <end position="15"/>
    </location>
</feature>
<dbReference type="EMBL" id="AY430810">
    <property type="protein sequence ID" value="AAQ96433.1"/>
    <property type="molecule type" value="Genomic_DNA"/>
</dbReference>
<evidence type="ECO:0000313" key="3">
    <source>
        <dbReference type="Proteomes" id="UP000243697"/>
    </source>
</evidence>
<proteinExistence type="predicted"/>
<evidence type="ECO:0000313" key="2">
    <source>
        <dbReference type="EMBL" id="AAQ96433.1"/>
    </source>
</evidence>
<dbReference type="OrthoDB" id="24430at10239"/>
<protein>
    <submittedName>
        <fullName evidence="2">Uncharacterized protein</fullName>
    </submittedName>
</protein>
<sequence length="115" mass="13287">MYYSRGNRQNDNHVNNGAIKRSTGVSDMSKLSNQAIVATDRHIMRNIDDKLLREETAVGSTTYHKLKNHLDEQVDKKVDTRMRQKADDIEKSLFSHLQHICESNNLNCPTLRKSF</sequence>
<feature type="region of interest" description="Disordered" evidence="1">
    <location>
        <begin position="1"/>
        <end position="26"/>
    </location>
</feature>
<keyword evidence="3" id="KW-1185">Reference proteome</keyword>
<reference evidence="2 3" key="1">
    <citation type="journal article" date="2004" name="J. Virol.">
        <title>Sequence analysis of the genome of the Neodiprion sertifer nucleopolyhedrovirus.</title>
        <authorList>
            <person name="Garcia-Maruniak A."/>
            <person name="Maruniak J.E."/>
            <person name="Zanotto P.M."/>
            <person name="Doumbouya A.E."/>
            <person name="Liu J.C."/>
            <person name="Merritt T.M."/>
            <person name="Lanoie J.S."/>
        </authorList>
    </citation>
    <scope>NUCLEOTIDE SEQUENCE [LARGE SCALE GENOMIC DNA]</scope>
</reference>
<dbReference type="GeneID" id="7871745"/>
<dbReference type="KEGG" id="vg:7871745"/>
<name>Q6JKA4_9CBAC</name>
<organism evidence="2 3">
    <name type="scientific">Neodiprion sertifer nucleopolyhedrovirus</name>
    <dbReference type="NCBI Taxonomy" id="111874"/>
    <lineage>
        <taxon>Viruses</taxon>
        <taxon>Viruses incertae sedis</taxon>
        <taxon>Naldaviricetes</taxon>
        <taxon>Lefavirales</taxon>
        <taxon>Baculoviridae</taxon>
        <taxon>Gammabaculovirus</taxon>
        <taxon>Gammabaculovirus nesertiferis</taxon>
    </lineage>
</organism>
<accession>Q6JKA4</accession>
<evidence type="ECO:0000256" key="1">
    <source>
        <dbReference type="SAM" id="MobiDB-lite"/>
    </source>
</evidence>